<dbReference type="Pfam" id="PF18160">
    <property type="entry name" value="SLATT_5"/>
    <property type="match status" value="1"/>
</dbReference>
<gene>
    <name evidence="3" type="ORF">CSC3H3_18420</name>
</gene>
<sequence length="202" mass="24109">MPSNIAPYDTKHNDVERIKTNIWITYKCRILAYERISKYNLHSQVLLAVYTLPIIFISIIDLKFQGNDKQSLITIFFSISVLVASIFIYSQNFSGRMEKSKENYIKLQYIHEHINEQTYPDYLKEYHNIISSYDNHKEIDYLHFLKQQLEKGEIEKKHENFLSKNRNQISAYQLLYRSTIFTLYLLPTSAIAYIFYTIISHK</sequence>
<feature type="domain" description="SMODS and SLOG-associating 2TM effector" evidence="2">
    <location>
        <begin position="13"/>
        <end position="189"/>
    </location>
</feature>
<evidence type="ECO:0000259" key="2">
    <source>
        <dbReference type="Pfam" id="PF18160"/>
    </source>
</evidence>
<organism evidence="3 4">
    <name type="scientific">Thalassospira marina</name>
    <dbReference type="NCBI Taxonomy" id="2048283"/>
    <lineage>
        <taxon>Bacteria</taxon>
        <taxon>Pseudomonadati</taxon>
        <taxon>Pseudomonadota</taxon>
        <taxon>Alphaproteobacteria</taxon>
        <taxon>Rhodospirillales</taxon>
        <taxon>Thalassospiraceae</taxon>
        <taxon>Thalassospira</taxon>
    </lineage>
</organism>
<evidence type="ECO:0000313" key="3">
    <source>
        <dbReference type="EMBL" id="AUG54463.1"/>
    </source>
</evidence>
<dbReference type="EMBL" id="CP024199">
    <property type="protein sequence ID" value="AUG54463.1"/>
    <property type="molecule type" value="Genomic_DNA"/>
</dbReference>
<name>A0ABM6QD52_9PROT</name>
<keyword evidence="1" id="KW-0472">Membrane</keyword>
<accession>A0ABM6QD52</accession>
<proteinExistence type="predicted"/>
<dbReference type="InterPro" id="IPR041115">
    <property type="entry name" value="SLATT_5"/>
</dbReference>
<dbReference type="NCBIfam" id="NF033631">
    <property type="entry name" value="SLATT_5"/>
    <property type="match status" value="1"/>
</dbReference>
<keyword evidence="4" id="KW-1185">Reference proteome</keyword>
<dbReference type="RefSeq" id="WP_101285774.1">
    <property type="nucleotide sequence ID" value="NZ_CP024199.1"/>
</dbReference>
<protein>
    <recommendedName>
        <fullName evidence="2">SMODS and SLOG-associating 2TM effector domain-containing protein</fullName>
    </recommendedName>
</protein>
<evidence type="ECO:0000256" key="1">
    <source>
        <dbReference type="SAM" id="Phobius"/>
    </source>
</evidence>
<keyword evidence="1" id="KW-1133">Transmembrane helix</keyword>
<keyword evidence="1" id="KW-0812">Transmembrane</keyword>
<dbReference type="Proteomes" id="UP000233458">
    <property type="component" value="Chromosome"/>
</dbReference>
<feature type="transmembrane region" description="Helical" evidence="1">
    <location>
        <begin position="174"/>
        <end position="199"/>
    </location>
</feature>
<reference evidence="3 4" key="1">
    <citation type="submission" date="2017-10" db="EMBL/GenBank/DDBJ databases">
        <title>Biodiversity and function of Thalassospira species in the particle-attached aromatic-hydrocarbon-degrading consortia from the surface seawater of the China South Sea.</title>
        <authorList>
            <person name="Dong C."/>
            <person name="Liu R."/>
            <person name="Shao Z."/>
        </authorList>
    </citation>
    <scope>NUCLEOTIDE SEQUENCE [LARGE SCALE GENOMIC DNA]</scope>
    <source>
        <strain evidence="3 4">CSC3H3</strain>
    </source>
</reference>
<evidence type="ECO:0000313" key="4">
    <source>
        <dbReference type="Proteomes" id="UP000233458"/>
    </source>
</evidence>
<feature type="transmembrane region" description="Helical" evidence="1">
    <location>
        <begin position="39"/>
        <end position="60"/>
    </location>
</feature>
<feature type="transmembrane region" description="Helical" evidence="1">
    <location>
        <begin position="72"/>
        <end position="90"/>
    </location>
</feature>